<evidence type="ECO:0000313" key="2">
    <source>
        <dbReference type="EMBL" id="PIW76392.1"/>
    </source>
</evidence>
<dbReference type="InterPro" id="IPR002686">
    <property type="entry name" value="Transposase_17"/>
</dbReference>
<dbReference type="Proteomes" id="UP000229561">
    <property type="component" value="Unassembled WGS sequence"/>
</dbReference>
<evidence type="ECO:0000313" key="3">
    <source>
        <dbReference type="Proteomes" id="UP000229561"/>
    </source>
</evidence>
<dbReference type="PANTHER" id="PTHR34322:SF2">
    <property type="entry name" value="TRANSPOSASE IS200-LIKE DOMAIN-CONTAINING PROTEIN"/>
    <property type="match status" value="1"/>
</dbReference>
<dbReference type="InterPro" id="IPR036515">
    <property type="entry name" value="Transposase_17_sf"/>
</dbReference>
<dbReference type="PANTHER" id="PTHR34322">
    <property type="entry name" value="TRANSPOSASE, Y1_TNP DOMAIN-CONTAINING"/>
    <property type="match status" value="1"/>
</dbReference>
<reference evidence="3" key="1">
    <citation type="submission" date="2017-09" db="EMBL/GenBank/DDBJ databases">
        <title>Depth-based differentiation of microbial function through sediment-hosted aquifers and enrichment of novel symbionts in the deep terrestrial subsurface.</title>
        <authorList>
            <person name="Probst A.J."/>
            <person name="Ladd B."/>
            <person name="Jarett J.K."/>
            <person name="Geller-Mcgrath D.E."/>
            <person name="Sieber C.M.K."/>
            <person name="Emerson J.B."/>
            <person name="Anantharaman K."/>
            <person name="Thomas B.C."/>
            <person name="Malmstrom R."/>
            <person name="Stieglmeier M."/>
            <person name="Klingl A."/>
            <person name="Woyke T."/>
            <person name="Ryan C.M."/>
            <person name="Banfield J.F."/>
        </authorList>
    </citation>
    <scope>NUCLEOTIDE SEQUENCE [LARGE SCALE GENOMIC DNA]</scope>
</reference>
<dbReference type="EMBL" id="PFGY01000039">
    <property type="protein sequence ID" value="PIW76392.1"/>
    <property type="molecule type" value="Genomic_DNA"/>
</dbReference>
<comment type="caution">
    <text evidence="2">The sequence shown here is derived from an EMBL/GenBank/DDBJ whole genome shotgun (WGS) entry which is preliminary data.</text>
</comment>
<dbReference type="GO" id="GO:0003677">
    <property type="term" value="F:DNA binding"/>
    <property type="evidence" value="ECO:0007669"/>
    <property type="project" value="InterPro"/>
</dbReference>
<dbReference type="GO" id="GO:0006313">
    <property type="term" value="P:DNA transposition"/>
    <property type="evidence" value="ECO:0007669"/>
    <property type="project" value="InterPro"/>
</dbReference>
<dbReference type="SMART" id="SM01321">
    <property type="entry name" value="Y1_Tnp"/>
    <property type="match status" value="1"/>
</dbReference>
<dbReference type="Gene3D" id="3.30.70.1290">
    <property type="entry name" value="Transposase IS200-like"/>
    <property type="match status" value="1"/>
</dbReference>
<organism evidence="2 3">
    <name type="scientific">Candidatus Portnoybacteria bacterium CG_4_8_14_3_um_filter_40_10</name>
    <dbReference type="NCBI Taxonomy" id="1974801"/>
    <lineage>
        <taxon>Bacteria</taxon>
        <taxon>Candidatus Portnoyibacteriota</taxon>
    </lineage>
</organism>
<dbReference type="GO" id="GO:0004803">
    <property type="term" value="F:transposase activity"/>
    <property type="evidence" value="ECO:0007669"/>
    <property type="project" value="InterPro"/>
</dbReference>
<proteinExistence type="predicted"/>
<dbReference type="AlphaFoldDB" id="A0A2M7IIR4"/>
<dbReference type="Pfam" id="PF01797">
    <property type="entry name" value="Y1_Tnp"/>
    <property type="match status" value="1"/>
</dbReference>
<sequence length="231" mass="27573">MQQQIYHALSRGVDKRQIFMDDRDRYRFIHDLFEFNDIAPAFNNSYHLRNSSIAVGQRYDSNQSIVRAPRKLLVNILAFCLMPNHYHLLLEPAIENGVPLFMKKLNGGYVQYFNKKHERTGTLFERKYKSVLIDSQAHFIHMPYYIHLNPLDLFASEWRQRRIDNLDEAIDFLNTFRWSSHLDYMGEKNFPSVTQRDFLLEVFEGAKGYKKKIRDWLKELSVRKIGDYALE</sequence>
<feature type="domain" description="Transposase IS200-like" evidence="1">
    <location>
        <begin position="1"/>
        <end position="149"/>
    </location>
</feature>
<protein>
    <recommendedName>
        <fullName evidence="1">Transposase IS200-like domain-containing protein</fullName>
    </recommendedName>
</protein>
<accession>A0A2M7IIR4</accession>
<gene>
    <name evidence="2" type="ORF">CO001_01600</name>
</gene>
<evidence type="ECO:0000259" key="1">
    <source>
        <dbReference type="SMART" id="SM01321"/>
    </source>
</evidence>
<dbReference type="SUPFAM" id="SSF143422">
    <property type="entry name" value="Transposase IS200-like"/>
    <property type="match status" value="1"/>
</dbReference>
<name>A0A2M7IIR4_9BACT</name>